<accession>A0AAV9ZZE3</accession>
<evidence type="ECO:0000313" key="2">
    <source>
        <dbReference type="EMBL" id="KAK6996166.1"/>
    </source>
</evidence>
<dbReference type="EMBL" id="JAWWNJ010000099">
    <property type="protein sequence ID" value="KAK6996166.1"/>
    <property type="molecule type" value="Genomic_DNA"/>
</dbReference>
<organism evidence="2 3">
    <name type="scientific">Favolaschia claudopus</name>
    <dbReference type="NCBI Taxonomy" id="2862362"/>
    <lineage>
        <taxon>Eukaryota</taxon>
        <taxon>Fungi</taxon>
        <taxon>Dikarya</taxon>
        <taxon>Basidiomycota</taxon>
        <taxon>Agaricomycotina</taxon>
        <taxon>Agaricomycetes</taxon>
        <taxon>Agaricomycetidae</taxon>
        <taxon>Agaricales</taxon>
        <taxon>Marasmiineae</taxon>
        <taxon>Mycenaceae</taxon>
        <taxon>Favolaschia</taxon>
    </lineage>
</organism>
<protein>
    <submittedName>
        <fullName evidence="2">Uncharacterized protein</fullName>
    </submittedName>
</protein>
<gene>
    <name evidence="2" type="ORF">R3P38DRAFT_2800188</name>
</gene>
<evidence type="ECO:0000256" key="1">
    <source>
        <dbReference type="SAM" id="MobiDB-lite"/>
    </source>
</evidence>
<reference evidence="2 3" key="1">
    <citation type="journal article" date="2024" name="J Genomics">
        <title>Draft genome sequencing and assembly of Favolaschia claudopus CIRM-BRFM 2984 isolated from oak limbs.</title>
        <authorList>
            <person name="Navarro D."/>
            <person name="Drula E."/>
            <person name="Chaduli D."/>
            <person name="Cazenave R."/>
            <person name="Ahrendt S."/>
            <person name="Wang J."/>
            <person name="Lipzen A."/>
            <person name="Daum C."/>
            <person name="Barry K."/>
            <person name="Grigoriev I.V."/>
            <person name="Favel A."/>
            <person name="Rosso M.N."/>
            <person name="Martin F."/>
        </authorList>
    </citation>
    <scope>NUCLEOTIDE SEQUENCE [LARGE SCALE GENOMIC DNA]</scope>
    <source>
        <strain evidence="2 3">CIRM-BRFM 2984</strain>
    </source>
</reference>
<dbReference type="AlphaFoldDB" id="A0AAV9ZZE3"/>
<feature type="region of interest" description="Disordered" evidence="1">
    <location>
        <begin position="1"/>
        <end position="30"/>
    </location>
</feature>
<sequence>MDPTAAHGTTQHIAGISGSESMHVDGLSGNEKLENDADTIKAQDWFTRIANSLSIASPDNWDIIPGAAGVPTGPQNQGSDVEDSGRKGAGIDDSAAKFRRAHGKRGKRYFVDNSGGKCLRDEVKFGPNARVQKTITAFDTFETTVGGRILKRPVTHSLSSII</sequence>
<proteinExistence type="predicted"/>
<keyword evidence="3" id="KW-1185">Reference proteome</keyword>
<feature type="compositionally biased region" description="Basic and acidic residues" evidence="1">
    <location>
        <begin position="83"/>
        <end position="95"/>
    </location>
</feature>
<name>A0AAV9ZZE3_9AGAR</name>
<feature type="region of interest" description="Disordered" evidence="1">
    <location>
        <begin position="64"/>
        <end position="95"/>
    </location>
</feature>
<evidence type="ECO:0000313" key="3">
    <source>
        <dbReference type="Proteomes" id="UP001362999"/>
    </source>
</evidence>
<dbReference type="Proteomes" id="UP001362999">
    <property type="component" value="Unassembled WGS sequence"/>
</dbReference>
<comment type="caution">
    <text evidence="2">The sequence shown here is derived from an EMBL/GenBank/DDBJ whole genome shotgun (WGS) entry which is preliminary data.</text>
</comment>